<evidence type="ECO:0000313" key="12">
    <source>
        <dbReference type="Proteomes" id="UP001595851"/>
    </source>
</evidence>
<dbReference type="CDD" id="cd14014">
    <property type="entry name" value="STKc_PknB_like"/>
    <property type="match status" value="1"/>
</dbReference>
<dbReference type="SUPFAM" id="SSF52540">
    <property type="entry name" value="P-loop containing nucleoside triphosphate hydrolases"/>
    <property type="match status" value="1"/>
</dbReference>
<evidence type="ECO:0000256" key="7">
    <source>
        <dbReference type="PROSITE-ProRule" id="PRU10141"/>
    </source>
</evidence>
<dbReference type="InterPro" id="IPR027417">
    <property type="entry name" value="P-loop_NTPase"/>
</dbReference>
<comment type="caution">
    <text evidence="11">The sequence shown here is derived from an EMBL/GenBank/DDBJ whole genome shotgun (WGS) entry which is preliminary data.</text>
</comment>
<keyword evidence="9" id="KW-0472">Membrane</keyword>
<dbReference type="PANTHER" id="PTHR43289">
    <property type="entry name" value="MITOGEN-ACTIVATED PROTEIN KINASE KINASE KINASE 20-RELATED"/>
    <property type="match status" value="1"/>
</dbReference>
<dbReference type="PANTHER" id="PTHR43289:SF6">
    <property type="entry name" value="SERINE_THREONINE-PROTEIN KINASE NEKL-3"/>
    <property type="match status" value="1"/>
</dbReference>
<dbReference type="Gene3D" id="3.30.200.20">
    <property type="entry name" value="Phosphorylase Kinase, domain 1"/>
    <property type="match status" value="1"/>
</dbReference>
<dbReference type="PROSITE" id="PS00108">
    <property type="entry name" value="PROTEIN_KINASE_ST"/>
    <property type="match status" value="1"/>
</dbReference>
<evidence type="ECO:0000256" key="3">
    <source>
        <dbReference type="ARBA" id="ARBA00022679"/>
    </source>
</evidence>
<feature type="region of interest" description="Disordered" evidence="8">
    <location>
        <begin position="260"/>
        <end position="299"/>
    </location>
</feature>
<dbReference type="PROSITE" id="PS00107">
    <property type="entry name" value="PROTEIN_KINASE_ATP"/>
    <property type="match status" value="1"/>
</dbReference>
<dbReference type="InterPro" id="IPR011009">
    <property type="entry name" value="Kinase-like_dom_sf"/>
</dbReference>
<evidence type="ECO:0000256" key="1">
    <source>
        <dbReference type="ARBA" id="ARBA00012513"/>
    </source>
</evidence>
<dbReference type="Pfam" id="PF01656">
    <property type="entry name" value="CbiA"/>
    <property type="match status" value="1"/>
</dbReference>
<evidence type="ECO:0000259" key="10">
    <source>
        <dbReference type="PROSITE" id="PS50011"/>
    </source>
</evidence>
<keyword evidence="6 7" id="KW-0067">ATP-binding</keyword>
<evidence type="ECO:0000256" key="4">
    <source>
        <dbReference type="ARBA" id="ARBA00022741"/>
    </source>
</evidence>
<dbReference type="InterPro" id="IPR017441">
    <property type="entry name" value="Protein_kinase_ATP_BS"/>
</dbReference>
<gene>
    <name evidence="11" type="ORF">ACFOY2_22330</name>
</gene>
<dbReference type="EMBL" id="JBHSBI010000011">
    <property type="protein sequence ID" value="MFC4009983.1"/>
    <property type="molecule type" value="Genomic_DNA"/>
</dbReference>
<dbReference type="RefSeq" id="WP_379530008.1">
    <property type="nucleotide sequence ID" value="NZ_JBHSBI010000011.1"/>
</dbReference>
<keyword evidence="3" id="KW-0808">Transferase</keyword>
<feature type="compositionally biased region" description="Basic and acidic residues" evidence="8">
    <location>
        <begin position="260"/>
        <end position="273"/>
    </location>
</feature>
<keyword evidence="2" id="KW-0723">Serine/threonine-protein kinase</keyword>
<proteinExistence type="predicted"/>
<dbReference type="Gene3D" id="1.10.510.10">
    <property type="entry name" value="Transferase(Phosphotransferase) domain 1"/>
    <property type="match status" value="1"/>
</dbReference>
<dbReference type="SUPFAM" id="SSF56112">
    <property type="entry name" value="Protein kinase-like (PK-like)"/>
    <property type="match status" value="1"/>
</dbReference>
<keyword evidence="4 7" id="KW-0547">Nucleotide-binding</keyword>
<dbReference type="Gene3D" id="3.40.50.300">
    <property type="entry name" value="P-loop containing nucleotide triphosphate hydrolases"/>
    <property type="match status" value="1"/>
</dbReference>
<dbReference type="EC" id="2.7.11.1" evidence="1"/>
<feature type="domain" description="Protein kinase" evidence="10">
    <location>
        <begin position="12"/>
        <end position="274"/>
    </location>
</feature>
<dbReference type="PROSITE" id="PS50011">
    <property type="entry name" value="PROTEIN_KINASE_DOM"/>
    <property type="match status" value="1"/>
</dbReference>
<evidence type="ECO:0000256" key="6">
    <source>
        <dbReference type="ARBA" id="ARBA00022840"/>
    </source>
</evidence>
<keyword evidence="12" id="KW-1185">Reference proteome</keyword>
<accession>A0ABV8GB38</accession>
<reference evidence="12" key="1">
    <citation type="journal article" date="2019" name="Int. J. Syst. Evol. Microbiol.">
        <title>The Global Catalogue of Microorganisms (GCM) 10K type strain sequencing project: providing services to taxonomists for standard genome sequencing and annotation.</title>
        <authorList>
            <consortium name="The Broad Institute Genomics Platform"/>
            <consortium name="The Broad Institute Genome Sequencing Center for Infectious Disease"/>
            <person name="Wu L."/>
            <person name="Ma J."/>
        </authorList>
    </citation>
    <scope>NUCLEOTIDE SEQUENCE [LARGE SCALE GENOMIC DNA]</scope>
    <source>
        <strain evidence="12">TBRC 1276</strain>
    </source>
</reference>
<dbReference type="SMART" id="SM00220">
    <property type="entry name" value="S_TKc"/>
    <property type="match status" value="1"/>
</dbReference>
<keyword evidence="5 11" id="KW-0418">Kinase</keyword>
<protein>
    <recommendedName>
        <fullName evidence="1">non-specific serine/threonine protein kinase</fullName>
        <ecNumber evidence="1">2.7.11.1</ecNumber>
    </recommendedName>
</protein>
<feature type="binding site" evidence="7">
    <location>
        <position position="41"/>
    </location>
    <ligand>
        <name>ATP</name>
        <dbReference type="ChEBI" id="CHEBI:30616"/>
    </ligand>
</feature>
<dbReference type="InterPro" id="IPR002586">
    <property type="entry name" value="CobQ/CobB/MinD/ParA_Nub-bd_dom"/>
</dbReference>
<evidence type="ECO:0000256" key="5">
    <source>
        <dbReference type="ARBA" id="ARBA00022777"/>
    </source>
</evidence>
<feature type="transmembrane region" description="Helical" evidence="9">
    <location>
        <begin position="665"/>
        <end position="684"/>
    </location>
</feature>
<evidence type="ECO:0000313" key="11">
    <source>
        <dbReference type="EMBL" id="MFC4009983.1"/>
    </source>
</evidence>
<dbReference type="Proteomes" id="UP001595851">
    <property type="component" value="Unassembled WGS sequence"/>
</dbReference>
<organism evidence="11 12">
    <name type="scientific">Nonomuraea purpurea</name>
    <dbReference type="NCBI Taxonomy" id="1849276"/>
    <lineage>
        <taxon>Bacteria</taxon>
        <taxon>Bacillati</taxon>
        <taxon>Actinomycetota</taxon>
        <taxon>Actinomycetes</taxon>
        <taxon>Streptosporangiales</taxon>
        <taxon>Streptosporangiaceae</taxon>
        <taxon>Nonomuraea</taxon>
    </lineage>
</organism>
<evidence type="ECO:0000256" key="9">
    <source>
        <dbReference type="SAM" id="Phobius"/>
    </source>
</evidence>
<dbReference type="InterPro" id="IPR000719">
    <property type="entry name" value="Prot_kinase_dom"/>
</dbReference>
<sequence>MTNPGTVLGGRYRLQECIGSGGMGMVWRAHDQVLERSVAVKTLQTTMLVPSAEAIQRFQVESRAAAALDDPYVVSVHDYGIVQDDGGTVPYLVMQLVEGQTLAELLDGQGWLPVSRAIGVALQVCRGIAAVHKAGVVHRDIKPSNIMLTERGDVKVMDFGIAKISEDTTGITEPGAGAIGTLPYMAPERFDNVPAATSADLYSVGCVLYEMLTGRRPFSATGPALIQQHHRAVPRPLHELRSDLPEGLSELVMRLLAKDPKERPTAREAEHKLATLSVAGGTSPTPTVRRPSMPRSGKYQTPLPSWAFVGTSGGVGKTTLAMMTAELLAESGNTVLYLDADIAHFGGTSEWCQRARARVGRVRTFADHVAAFSQAQTDMPTRDLSDNLIDVTPDYLRRHDCGRILLLPAARAGDKLFVFELVAEIKDSRSNEVCQEILDAAFERGIRKGATCVVVDCGAQFDPLVVNCLAAAHHPFVVAAARAGAKDQREAILSNCVETVDDFNRMRVETIVNRVPSRDALIRHWGEPGYGRSDMNFHWLPFDRKLFQDWEEGRPNFELGYDDLSQALHEVLVVSDQNSCDGLHRDLLPDEWDRFSKWALWLLSNPGWAEARWNALGRVVHRSYALAAGFFAVWAVGLTSMLVHLFADEPVAGQPAQDPSFLPQWLSVTMVVLFTLCLLGNSLAGTLVRRRRRVLAEVMRHSASADKLRRWFSVPLDDGPWWKVWQSSRRSAIEWLHQQVAAVRASQLPSSAAIEVRG</sequence>
<evidence type="ECO:0000256" key="2">
    <source>
        <dbReference type="ARBA" id="ARBA00022527"/>
    </source>
</evidence>
<name>A0ABV8GB38_9ACTN</name>
<evidence type="ECO:0000256" key="8">
    <source>
        <dbReference type="SAM" id="MobiDB-lite"/>
    </source>
</evidence>
<keyword evidence="9" id="KW-0812">Transmembrane</keyword>
<dbReference type="GO" id="GO:0016301">
    <property type="term" value="F:kinase activity"/>
    <property type="evidence" value="ECO:0007669"/>
    <property type="project" value="UniProtKB-KW"/>
</dbReference>
<feature type="transmembrane region" description="Helical" evidence="9">
    <location>
        <begin position="624"/>
        <end position="645"/>
    </location>
</feature>
<dbReference type="Pfam" id="PF00069">
    <property type="entry name" value="Pkinase"/>
    <property type="match status" value="1"/>
</dbReference>
<dbReference type="InterPro" id="IPR008271">
    <property type="entry name" value="Ser/Thr_kinase_AS"/>
</dbReference>
<keyword evidence="9" id="KW-1133">Transmembrane helix</keyword>